<accession>A0ABQ9JP29</accession>
<feature type="domain" description="C2H2-type" evidence="5">
    <location>
        <begin position="176"/>
        <end position="203"/>
    </location>
</feature>
<keyword evidence="1" id="KW-0479">Metal-binding</keyword>
<feature type="domain" description="C2H2-type" evidence="5">
    <location>
        <begin position="148"/>
        <end position="175"/>
    </location>
</feature>
<evidence type="ECO:0000256" key="1">
    <source>
        <dbReference type="ARBA" id="ARBA00022723"/>
    </source>
</evidence>
<dbReference type="EMBL" id="JAPWTJ010000385">
    <property type="protein sequence ID" value="KAJ8978995.1"/>
    <property type="molecule type" value="Genomic_DNA"/>
</dbReference>
<reference evidence="6" key="1">
    <citation type="journal article" date="2023" name="Insect Mol. Biol.">
        <title>Genome sequencing provides insights into the evolution of gene families encoding plant cell wall-degrading enzymes in longhorned beetles.</title>
        <authorList>
            <person name="Shin N.R."/>
            <person name="Okamura Y."/>
            <person name="Kirsch R."/>
            <person name="Pauchet Y."/>
        </authorList>
    </citation>
    <scope>NUCLEOTIDE SEQUENCE</scope>
    <source>
        <strain evidence="6">MMC_N1</strain>
    </source>
</reference>
<dbReference type="PANTHER" id="PTHR23235:SF176">
    <property type="entry name" value="C2H2-TYPE DOMAIN-CONTAINING PROTEIN"/>
    <property type="match status" value="1"/>
</dbReference>
<dbReference type="Pfam" id="PF13912">
    <property type="entry name" value="zf-C2H2_6"/>
    <property type="match status" value="1"/>
</dbReference>
<protein>
    <recommendedName>
        <fullName evidence="5">C2H2-type domain-containing protein</fullName>
    </recommendedName>
</protein>
<name>A0ABQ9JP29_9CUCU</name>
<evidence type="ECO:0000259" key="5">
    <source>
        <dbReference type="PROSITE" id="PS50157"/>
    </source>
</evidence>
<organism evidence="6 7">
    <name type="scientific">Molorchus minor</name>
    <dbReference type="NCBI Taxonomy" id="1323400"/>
    <lineage>
        <taxon>Eukaryota</taxon>
        <taxon>Metazoa</taxon>
        <taxon>Ecdysozoa</taxon>
        <taxon>Arthropoda</taxon>
        <taxon>Hexapoda</taxon>
        <taxon>Insecta</taxon>
        <taxon>Pterygota</taxon>
        <taxon>Neoptera</taxon>
        <taxon>Endopterygota</taxon>
        <taxon>Coleoptera</taxon>
        <taxon>Polyphaga</taxon>
        <taxon>Cucujiformia</taxon>
        <taxon>Chrysomeloidea</taxon>
        <taxon>Cerambycidae</taxon>
        <taxon>Lamiinae</taxon>
        <taxon>Monochamini</taxon>
        <taxon>Molorchus</taxon>
    </lineage>
</organism>
<evidence type="ECO:0000256" key="4">
    <source>
        <dbReference type="PROSITE-ProRule" id="PRU00042"/>
    </source>
</evidence>
<sequence>MYAPAMFCHSIFSDNEIKSEPFSFGPPILPPEPLGDFIDPDDTSPIAKEDIPNEIPAEKKSKQQICKVCGKTLSSASSYYVHLKKHSGSKPYQCSMCDATFCRKPYLEVHMRVHTGERPFECDICKKRFTQKSSLNTHKRSHSGLRPFACNICFKRFSVKSYLIAHQWSHAASGGILCNICQVSFTNKSQYLQHMNTHTVRNFECADCKKAFVKEAYLIRHKNRMHRDNKIGQNAEMKAI</sequence>
<dbReference type="SMART" id="SM00355">
    <property type="entry name" value="ZnF_C2H2"/>
    <property type="match status" value="6"/>
</dbReference>
<dbReference type="InterPro" id="IPR013087">
    <property type="entry name" value="Znf_C2H2_type"/>
</dbReference>
<evidence type="ECO:0000256" key="3">
    <source>
        <dbReference type="ARBA" id="ARBA00022833"/>
    </source>
</evidence>
<proteinExistence type="predicted"/>
<dbReference type="InterPro" id="IPR036236">
    <property type="entry name" value="Znf_C2H2_sf"/>
</dbReference>
<dbReference type="Proteomes" id="UP001162164">
    <property type="component" value="Unassembled WGS sequence"/>
</dbReference>
<comment type="caution">
    <text evidence="6">The sequence shown here is derived from an EMBL/GenBank/DDBJ whole genome shotgun (WGS) entry which is preliminary data.</text>
</comment>
<gene>
    <name evidence="6" type="ORF">NQ317_015711</name>
</gene>
<keyword evidence="7" id="KW-1185">Reference proteome</keyword>
<dbReference type="PANTHER" id="PTHR23235">
    <property type="entry name" value="KRUEPPEL-LIKE TRANSCRIPTION FACTOR"/>
    <property type="match status" value="1"/>
</dbReference>
<evidence type="ECO:0000313" key="7">
    <source>
        <dbReference type="Proteomes" id="UP001162164"/>
    </source>
</evidence>
<dbReference type="PROSITE" id="PS00028">
    <property type="entry name" value="ZINC_FINGER_C2H2_1"/>
    <property type="match status" value="6"/>
</dbReference>
<feature type="domain" description="C2H2-type" evidence="5">
    <location>
        <begin position="92"/>
        <end position="119"/>
    </location>
</feature>
<keyword evidence="3" id="KW-0862">Zinc</keyword>
<feature type="domain" description="C2H2-type" evidence="5">
    <location>
        <begin position="120"/>
        <end position="147"/>
    </location>
</feature>
<dbReference type="Pfam" id="PF00096">
    <property type="entry name" value="zf-C2H2"/>
    <property type="match status" value="4"/>
</dbReference>
<evidence type="ECO:0000313" key="6">
    <source>
        <dbReference type="EMBL" id="KAJ8978995.1"/>
    </source>
</evidence>
<keyword evidence="2 4" id="KW-0863">Zinc-finger</keyword>
<dbReference type="Gene3D" id="3.30.160.60">
    <property type="entry name" value="Classic Zinc Finger"/>
    <property type="match status" value="5"/>
</dbReference>
<dbReference type="SUPFAM" id="SSF57667">
    <property type="entry name" value="beta-beta-alpha zinc fingers"/>
    <property type="match status" value="4"/>
</dbReference>
<dbReference type="PROSITE" id="PS50157">
    <property type="entry name" value="ZINC_FINGER_C2H2_2"/>
    <property type="match status" value="6"/>
</dbReference>
<feature type="domain" description="C2H2-type" evidence="5">
    <location>
        <begin position="64"/>
        <end position="91"/>
    </location>
</feature>
<feature type="domain" description="C2H2-type" evidence="5">
    <location>
        <begin position="203"/>
        <end position="231"/>
    </location>
</feature>
<evidence type="ECO:0000256" key="2">
    <source>
        <dbReference type="ARBA" id="ARBA00022771"/>
    </source>
</evidence>
<dbReference type="Pfam" id="PF12874">
    <property type="entry name" value="zf-met"/>
    <property type="match status" value="1"/>
</dbReference>